<evidence type="ECO:0000256" key="1">
    <source>
        <dbReference type="PROSITE-ProRule" id="PRU00339"/>
    </source>
</evidence>
<dbReference type="PANTHER" id="PTHR42774">
    <property type="entry name" value="PHOSPHOTRANSFERASE SYSTEM TRANSPORT PROTEIN"/>
    <property type="match status" value="1"/>
</dbReference>
<dbReference type="SMART" id="SM00028">
    <property type="entry name" value="TPR"/>
    <property type="match status" value="3"/>
</dbReference>
<dbReference type="InterPro" id="IPR052562">
    <property type="entry name" value="Ketohexokinase-related"/>
</dbReference>
<evidence type="ECO:0000313" key="3">
    <source>
        <dbReference type="EMBL" id="KAJ3516808.1"/>
    </source>
</evidence>
<feature type="region of interest" description="Disordered" evidence="2">
    <location>
        <begin position="466"/>
        <end position="507"/>
    </location>
</feature>
<dbReference type="InterPro" id="IPR019734">
    <property type="entry name" value="TPR_rpt"/>
</dbReference>
<feature type="repeat" description="TPR" evidence="1">
    <location>
        <begin position="63"/>
        <end position="96"/>
    </location>
</feature>
<feature type="compositionally biased region" description="Basic residues" evidence="2">
    <location>
        <begin position="1"/>
        <end position="11"/>
    </location>
</feature>
<feature type="compositionally biased region" description="Polar residues" evidence="2">
    <location>
        <begin position="688"/>
        <end position="710"/>
    </location>
</feature>
<feature type="region of interest" description="Disordered" evidence="2">
    <location>
        <begin position="672"/>
        <end position="733"/>
    </location>
</feature>
<dbReference type="InterPro" id="IPR029056">
    <property type="entry name" value="Ribokinase-like"/>
</dbReference>
<protein>
    <submittedName>
        <fullName evidence="3">Uncharacterized protein</fullName>
    </submittedName>
</protein>
<comment type="caution">
    <text evidence="3">The sequence shown here is derived from an EMBL/GenBank/DDBJ whole genome shotgun (WGS) entry which is preliminary data.</text>
</comment>
<dbReference type="PROSITE" id="PS50005">
    <property type="entry name" value="TPR"/>
    <property type="match status" value="1"/>
</dbReference>
<dbReference type="Pfam" id="PF14559">
    <property type="entry name" value="TPR_19"/>
    <property type="match status" value="2"/>
</dbReference>
<dbReference type="SUPFAM" id="SSF48452">
    <property type="entry name" value="TPR-like"/>
    <property type="match status" value="2"/>
</dbReference>
<dbReference type="Gene3D" id="3.40.1190.20">
    <property type="match status" value="2"/>
</dbReference>
<keyword evidence="4" id="KW-1185">Reference proteome</keyword>
<dbReference type="InterPro" id="IPR011990">
    <property type="entry name" value="TPR-like_helical_dom_sf"/>
</dbReference>
<sequence>MGRTRTQKKAQTKVTDPPVQHAAAKAPSIPSLLEKAQSFIVQCDYELALRFTRRILEQDPKNAEAREMLGVCLLETGEVEAAKEAFLSLLPPNPDAPASPPASAYLYLAQLSDDDPKLALQHFQAAVNILLVQLKGKERATDDNSSDEVAAKNNIVRALVGQVEIWMDPLYDLCFEPEAEKTCEDLLANALQVDPGNPEALQSLASVRMSQQRPDDAKQCLEHAWSRWKDLDLDDPKLPPIPSRLVLVKLFIELAMYTPALLVLHGIMSSDDQEVEAWYLEGWCFYLMAEQAQESGGTLDELTWQELAKDSRDCLETCQVLHRNQEHIDKPLLGHVKELIAKLNSLGISASPLEDAKDGGDDDDDWESDDGSVLSVLAQFPVVESVLVASLGGNEEGRMILRDLENEGIMTQYCKIWRDAGVPSAWVLNSAEDNTRMIVNHNPLPDITHEDFISLLGPLLAPENYPQTTPTISPTIPTYGSSSNPPTSSSTPRPSQSGPRPPANPILYNPNSPAPFDWIHFQGRSVKTTLSNITGLDGLARERKWRSHCVFSVDVGRKGRQGVEALIPHADILFFSKQYAQQNSPQYETTPRAFLLSLAAIAPPHALLVAYWGKEGGAVLSLPTKEYFQSSGWVEDRPPPPPQPRNADETHLNATFNGMPTEIQSVRSGTNWSHYMSDMGHGSERSHLYQQARSHTRQGQGTNESTQYTTTEDDDNDSQATETPGGRDADDGVVDEVGAQDAFIAGMIYALSRRLCPGLPYTPAWTGEDDSSSSDDGRGRWRLDECLRFATELSGRKARRAAWAGLADEVTLAGWFDS</sequence>
<proteinExistence type="predicted"/>
<gene>
    <name evidence="3" type="ORF">NLJ89_g894</name>
</gene>
<dbReference type="SUPFAM" id="SSF53613">
    <property type="entry name" value="Ribokinase-like"/>
    <property type="match status" value="1"/>
</dbReference>
<dbReference type="PANTHER" id="PTHR42774:SF3">
    <property type="entry name" value="KETOHEXOKINASE"/>
    <property type="match status" value="1"/>
</dbReference>
<accession>A0A9W8TG09</accession>
<keyword evidence="1" id="KW-0802">TPR repeat</keyword>
<feature type="region of interest" description="Disordered" evidence="2">
    <location>
        <begin position="631"/>
        <end position="653"/>
    </location>
</feature>
<evidence type="ECO:0000313" key="4">
    <source>
        <dbReference type="Proteomes" id="UP001148786"/>
    </source>
</evidence>
<dbReference type="AlphaFoldDB" id="A0A9W8TG09"/>
<feature type="compositionally biased region" description="Low complexity" evidence="2">
    <location>
        <begin position="466"/>
        <end position="498"/>
    </location>
</feature>
<organism evidence="3 4">
    <name type="scientific">Agrocybe chaxingu</name>
    <dbReference type="NCBI Taxonomy" id="84603"/>
    <lineage>
        <taxon>Eukaryota</taxon>
        <taxon>Fungi</taxon>
        <taxon>Dikarya</taxon>
        <taxon>Basidiomycota</taxon>
        <taxon>Agaricomycotina</taxon>
        <taxon>Agaricomycetes</taxon>
        <taxon>Agaricomycetidae</taxon>
        <taxon>Agaricales</taxon>
        <taxon>Agaricineae</taxon>
        <taxon>Strophariaceae</taxon>
        <taxon>Agrocybe</taxon>
    </lineage>
</organism>
<dbReference type="EMBL" id="JANKHO010000041">
    <property type="protein sequence ID" value="KAJ3516808.1"/>
    <property type="molecule type" value="Genomic_DNA"/>
</dbReference>
<dbReference type="CDD" id="cd24142">
    <property type="entry name" value="ACL4-like"/>
    <property type="match status" value="1"/>
</dbReference>
<reference evidence="3" key="1">
    <citation type="submission" date="2022-07" db="EMBL/GenBank/DDBJ databases">
        <title>Genome Sequence of Agrocybe chaxingu.</title>
        <authorList>
            <person name="Buettner E."/>
        </authorList>
    </citation>
    <scope>NUCLEOTIDE SEQUENCE</scope>
    <source>
        <strain evidence="3">MP-N11</strain>
    </source>
</reference>
<name>A0A9W8TG09_9AGAR</name>
<evidence type="ECO:0000256" key="2">
    <source>
        <dbReference type="SAM" id="MobiDB-lite"/>
    </source>
</evidence>
<dbReference type="Gene3D" id="1.25.40.10">
    <property type="entry name" value="Tetratricopeptide repeat domain"/>
    <property type="match status" value="1"/>
</dbReference>
<dbReference type="OrthoDB" id="204058at2759"/>
<dbReference type="Proteomes" id="UP001148786">
    <property type="component" value="Unassembled WGS sequence"/>
</dbReference>
<feature type="region of interest" description="Disordered" evidence="2">
    <location>
        <begin position="1"/>
        <end position="23"/>
    </location>
</feature>